<reference evidence="1 2" key="1">
    <citation type="submission" date="2018-11" db="EMBL/GenBank/DDBJ databases">
        <authorList>
            <consortium name="Pathogen Informatics"/>
        </authorList>
    </citation>
    <scope>NUCLEOTIDE SEQUENCE [LARGE SCALE GENOMIC DNA]</scope>
</reference>
<evidence type="ECO:0000313" key="2">
    <source>
        <dbReference type="Proteomes" id="UP000281553"/>
    </source>
</evidence>
<keyword evidence="2" id="KW-1185">Reference proteome</keyword>
<evidence type="ECO:0000313" key="1">
    <source>
        <dbReference type="EMBL" id="VDK51324.1"/>
    </source>
</evidence>
<dbReference type="AlphaFoldDB" id="A0A3P6S5B7"/>
<name>A0A3P6S5B7_DIBLA</name>
<dbReference type="Proteomes" id="UP000281553">
    <property type="component" value="Unassembled WGS sequence"/>
</dbReference>
<protein>
    <submittedName>
        <fullName evidence="1">Uncharacterized protein</fullName>
    </submittedName>
</protein>
<organism evidence="1 2">
    <name type="scientific">Dibothriocephalus latus</name>
    <name type="common">Fish tapeworm</name>
    <name type="synonym">Diphyllobothrium latum</name>
    <dbReference type="NCBI Taxonomy" id="60516"/>
    <lineage>
        <taxon>Eukaryota</taxon>
        <taxon>Metazoa</taxon>
        <taxon>Spiralia</taxon>
        <taxon>Lophotrochozoa</taxon>
        <taxon>Platyhelminthes</taxon>
        <taxon>Cestoda</taxon>
        <taxon>Eucestoda</taxon>
        <taxon>Diphyllobothriidea</taxon>
        <taxon>Diphyllobothriidae</taxon>
        <taxon>Dibothriocephalus</taxon>
    </lineage>
</organism>
<gene>
    <name evidence="1" type="ORF">DILT_LOCUS1843</name>
</gene>
<accession>A0A3P6S5B7</accession>
<proteinExistence type="predicted"/>
<sequence>MILFVCASELLPRSIVRDKNANGKQATVIGGRVQSSTTDFSPEVTARKWVCRHQIDKSID</sequence>
<dbReference type="EMBL" id="UYRU01015649">
    <property type="protein sequence ID" value="VDK51324.1"/>
    <property type="molecule type" value="Genomic_DNA"/>
</dbReference>